<dbReference type="InterPro" id="IPR023214">
    <property type="entry name" value="HAD_sf"/>
</dbReference>
<comment type="function">
    <text evidence="1">Essential component of the TIM23 complex, a complex that mediates the translocation of transit peptide-containing proteins across the mitochondrial inner membrane.</text>
</comment>
<dbReference type="Gene3D" id="3.40.50.1000">
    <property type="entry name" value="HAD superfamily/HAD-like"/>
    <property type="match status" value="1"/>
</dbReference>
<dbReference type="PANTHER" id="PTHR12210">
    <property type="entry name" value="DULLARD PROTEIN PHOSPHATASE"/>
    <property type="match status" value="1"/>
</dbReference>
<sequence>MNTLPLLPDLKDYKLPKTLPTLVVDMEVLFKDIHYSHGWKLFKRQRLDDLLKFASNHFELIIWSSEKFPLGQTMILGCGISCMGVLHQNNLSYCGGKYYKDLRRLGRDIHRVVRVTTSTQNILADQEDNTIVLDGSRDDCLDGLTNYLKTLSLAKGDLRPKIRECNRQDCIDKYKTRDVTGFLSRLIGLAG</sequence>
<dbReference type="GO" id="GO:0005744">
    <property type="term" value="C:TIM23 mitochondrial import inner membrane translocase complex"/>
    <property type="evidence" value="ECO:0007669"/>
    <property type="project" value="UniProtKB-UniRule"/>
</dbReference>
<dbReference type="InterPro" id="IPR050365">
    <property type="entry name" value="TIM50"/>
</dbReference>
<gene>
    <name evidence="3" type="ORF">GNI_136570</name>
</gene>
<dbReference type="EMBL" id="AFNH02001009">
    <property type="protein sequence ID" value="EZG45862.1"/>
    <property type="molecule type" value="Genomic_DNA"/>
</dbReference>
<dbReference type="SMART" id="SM00577">
    <property type="entry name" value="CPDc"/>
    <property type="match status" value="1"/>
</dbReference>
<dbReference type="Pfam" id="PF03031">
    <property type="entry name" value="NIF"/>
    <property type="match status" value="1"/>
</dbReference>
<dbReference type="RefSeq" id="XP_011132434.1">
    <property type="nucleotide sequence ID" value="XM_011134132.1"/>
</dbReference>
<keyword evidence="1" id="KW-0809">Transit peptide</keyword>
<dbReference type="SUPFAM" id="SSF56784">
    <property type="entry name" value="HAD-like"/>
    <property type="match status" value="1"/>
</dbReference>
<keyword evidence="1" id="KW-0653">Protein transport</keyword>
<evidence type="ECO:0000259" key="2">
    <source>
        <dbReference type="PROSITE" id="PS50969"/>
    </source>
</evidence>
<accession>A0A023B0S0</accession>
<keyword evidence="1" id="KW-0811">Translocation</keyword>
<comment type="subunit">
    <text evidence="1">Component of the TIM23 complex.</text>
</comment>
<evidence type="ECO:0000313" key="4">
    <source>
        <dbReference type="Proteomes" id="UP000019763"/>
    </source>
</evidence>
<reference evidence="3" key="1">
    <citation type="submission" date="2013-12" db="EMBL/GenBank/DDBJ databases">
        <authorList>
            <person name="Omoto C.K."/>
            <person name="Sibley D."/>
            <person name="Venepally P."/>
            <person name="Hadjithomas M."/>
            <person name="Karamycheva S."/>
            <person name="Brunk B."/>
            <person name="Roos D."/>
            <person name="Caler E."/>
            <person name="Lorenzi H."/>
        </authorList>
    </citation>
    <scope>NUCLEOTIDE SEQUENCE</scope>
</reference>
<dbReference type="PROSITE" id="PS50969">
    <property type="entry name" value="FCP1"/>
    <property type="match status" value="1"/>
</dbReference>
<organism evidence="3 4">
    <name type="scientific">Gregarina niphandrodes</name>
    <name type="common">Septate eugregarine</name>
    <dbReference type="NCBI Taxonomy" id="110365"/>
    <lineage>
        <taxon>Eukaryota</taxon>
        <taxon>Sar</taxon>
        <taxon>Alveolata</taxon>
        <taxon>Apicomplexa</taxon>
        <taxon>Conoidasida</taxon>
        <taxon>Gregarinasina</taxon>
        <taxon>Eugregarinorida</taxon>
        <taxon>Gregarinidae</taxon>
        <taxon>Gregarina</taxon>
    </lineage>
</organism>
<dbReference type="OrthoDB" id="445750at2759"/>
<comment type="caution">
    <text evidence="3">The sequence shown here is derived from an EMBL/GenBank/DDBJ whole genome shotgun (WGS) entry which is preliminary data.</text>
</comment>
<dbReference type="VEuPathDB" id="CryptoDB:GNI_136570"/>
<dbReference type="InterPro" id="IPR004274">
    <property type="entry name" value="FCP1_dom"/>
</dbReference>
<dbReference type="GeneID" id="22914858"/>
<evidence type="ECO:0000256" key="1">
    <source>
        <dbReference type="RuleBase" id="RU365079"/>
    </source>
</evidence>
<dbReference type="eggNOG" id="KOG2832">
    <property type="taxonomic scope" value="Eukaryota"/>
</dbReference>
<dbReference type="OMA" id="DIHYSHG"/>
<dbReference type="Proteomes" id="UP000019763">
    <property type="component" value="Unassembled WGS sequence"/>
</dbReference>
<dbReference type="AlphaFoldDB" id="A0A023B0S0"/>
<protein>
    <recommendedName>
        <fullName evidence="1">Mitochondrial import inner membrane translocase subunit TIM50</fullName>
    </recommendedName>
</protein>
<name>A0A023B0S0_GRENI</name>
<dbReference type="InterPro" id="IPR036412">
    <property type="entry name" value="HAD-like_sf"/>
</dbReference>
<feature type="domain" description="FCP1 homology" evidence="2">
    <location>
        <begin position="15"/>
        <end position="165"/>
    </location>
</feature>
<keyword evidence="4" id="KW-1185">Reference proteome</keyword>
<dbReference type="GO" id="GO:0015031">
    <property type="term" value="P:protein transport"/>
    <property type="evidence" value="ECO:0007669"/>
    <property type="project" value="UniProtKB-KW"/>
</dbReference>
<keyword evidence="1" id="KW-0496">Mitochondrion</keyword>
<comment type="subcellular location">
    <subcellularLocation>
        <location evidence="1">Mitochondrion inner membrane</location>
        <topology evidence="1">Single-pass membrane protein</topology>
    </subcellularLocation>
</comment>
<comment type="similarity">
    <text evidence="1">Belongs to the TIM50 family.</text>
</comment>
<proteinExistence type="inferred from homology"/>
<keyword evidence="1" id="KW-0813">Transport</keyword>
<evidence type="ECO:0000313" key="3">
    <source>
        <dbReference type="EMBL" id="EZG45862.1"/>
    </source>
</evidence>